<keyword evidence="2" id="KW-0539">Nucleus</keyword>
<dbReference type="Proteomes" id="UP000015102">
    <property type="component" value="Unassembled WGS sequence"/>
</dbReference>
<dbReference type="GO" id="GO:0006357">
    <property type="term" value="P:regulation of transcription by RNA polymerase II"/>
    <property type="evidence" value="ECO:0007669"/>
    <property type="project" value="TreeGrafter"/>
</dbReference>
<reference evidence="4" key="2">
    <citation type="submission" date="2015-06" db="UniProtKB">
        <authorList>
            <consortium name="EnsemblMetazoa"/>
        </authorList>
    </citation>
    <scope>IDENTIFICATION</scope>
</reference>
<organism evidence="4 5">
    <name type="scientific">Megaselia scalaris</name>
    <name type="common">Humpbacked fly</name>
    <name type="synonym">Phora scalaris</name>
    <dbReference type="NCBI Taxonomy" id="36166"/>
    <lineage>
        <taxon>Eukaryota</taxon>
        <taxon>Metazoa</taxon>
        <taxon>Ecdysozoa</taxon>
        <taxon>Arthropoda</taxon>
        <taxon>Hexapoda</taxon>
        <taxon>Insecta</taxon>
        <taxon>Pterygota</taxon>
        <taxon>Neoptera</taxon>
        <taxon>Endopterygota</taxon>
        <taxon>Diptera</taxon>
        <taxon>Brachycera</taxon>
        <taxon>Muscomorpha</taxon>
        <taxon>Platypezoidea</taxon>
        <taxon>Phoridae</taxon>
        <taxon>Megaseliini</taxon>
        <taxon>Megaselia</taxon>
    </lineage>
</organism>
<dbReference type="PANTHER" id="PTHR23110:SF98">
    <property type="entry name" value="PRE-LOLA-G, ISOFORM C-RELATED"/>
    <property type="match status" value="1"/>
</dbReference>
<dbReference type="EMBL" id="CAQQ02380903">
    <property type="status" value="NOT_ANNOTATED_CDS"/>
    <property type="molecule type" value="Genomic_DNA"/>
</dbReference>
<feature type="compositionally biased region" description="Polar residues" evidence="3">
    <location>
        <begin position="59"/>
        <end position="76"/>
    </location>
</feature>
<evidence type="ECO:0000256" key="2">
    <source>
        <dbReference type="ARBA" id="ARBA00023242"/>
    </source>
</evidence>
<feature type="compositionally biased region" description="Low complexity" evidence="3">
    <location>
        <begin position="36"/>
        <end position="58"/>
    </location>
</feature>
<comment type="subcellular location">
    <subcellularLocation>
        <location evidence="1">Nucleus</location>
    </subcellularLocation>
</comment>
<dbReference type="AlphaFoldDB" id="T1H3L1"/>
<feature type="region of interest" description="Disordered" evidence="3">
    <location>
        <begin position="32"/>
        <end position="102"/>
    </location>
</feature>
<evidence type="ECO:0000256" key="3">
    <source>
        <dbReference type="SAM" id="MobiDB-lite"/>
    </source>
</evidence>
<dbReference type="InterPro" id="IPR051095">
    <property type="entry name" value="Dros_DevTransReg"/>
</dbReference>
<evidence type="ECO:0000256" key="1">
    <source>
        <dbReference type="ARBA" id="ARBA00004123"/>
    </source>
</evidence>
<evidence type="ECO:0000313" key="5">
    <source>
        <dbReference type="Proteomes" id="UP000015102"/>
    </source>
</evidence>
<sequence>MYNGEVHVGHEQLPDFLKTVQLLQVRGLADVNGSNSRTTAIPSSVSSSTPTSQLASLTNSLPNPMQSSVSSVSTPAIQELKASPSPHNWESERGNHLTPPPQKRIKSADLFRAQHGISPERFVMEREFPLGQHPLTRERDRSRGERDISRETSNDRSLDLRDSLLGQALESGQGQGSYVKTEKIVYDLLVSE</sequence>
<keyword evidence="5" id="KW-1185">Reference proteome</keyword>
<accession>T1H3L1</accession>
<name>T1H3L1_MEGSC</name>
<dbReference type="STRING" id="36166.T1H3L1"/>
<feature type="region of interest" description="Disordered" evidence="3">
    <location>
        <begin position="126"/>
        <end position="159"/>
    </location>
</feature>
<dbReference type="PANTHER" id="PTHR23110">
    <property type="entry name" value="BTB DOMAIN TRANSCRIPTION FACTOR"/>
    <property type="match status" value="1"/>
</dbReference>
<reference evidence="5" key="1">
    <citation type="submission" date="2013-02" db="EMBL/GenBank/DDBJ databases">
        <authorList>
            <person name="Hughes D."/>
        </authorList>
    </citation>
    <scope>NUCLEOTIDE SEQUENCE</scope>
    <source>
        <strain>Durham</strain>
        <strain evidence="5">NC isolate 2 -- Noor lab</strain>
    </source>
</reference>
<proteinExistence type="predicted"/>
<feature type="compositionally biased region" description="Basic and acidic residues" evidence="3">
    <location>
        <begin position="135"/>
        <end position="159"/>
    </location>
</feature>
<evidence type="ECO:0000313" key="4">
    <source>
        <dbReference type="EnsemblMetazoa" id="MESCA010840-PA"/>
    </source>
</evidence>
<protein>
    <submittedName>
        <fullName evidence="4">Uncharacterized protein</fullName>
    </submittedName>
</protein>
<dbReference type="EnsemblMetazoa" id="MESCA010840-RA">
    <property type="protein sequence ID" value="MESCA010840-PA"/>
    <property type="gene ID" value="MESCA010840"/>
</dbReference>
<dbReference type="HOGENOM" id="CLU_1416633_0_0_1"/>
<dbReference type="GO" id="GO:0005634">
    <property type="term" value="C:nucleus"/>
    <property type="evidence" value="ECO:0007669"/>
    <property type="project" value="UniProtKB-SubCell"/>
</dbReference>